<sequence>MTRRYTKNCQKKVENLEPLLSFDEVEASTSLIQAEGFPETGDYKWSIDRARSEKTVINCRLLTYISHESEDLLPFTPSMFLQDIRVSGTAGLDMLDGNKLLVRQCFSQELRKQMRSHFPREYLGQFIQRHGQKDCELKVE</sequence>
<evidence type="ECO:0000313" key="2">
    <source>
        <dbReference type="Proteomes" id="UP000886998"/>
    </source>
</evidence>
<reference evidence="1" key="1">
    <citation type="submission" date="2020-08" db="EMBL/GenBank/DDBJ databases">
        <title>Multicomponent nature underlies the extraordinary mechanical properties of spider dragline silk.</title>
        <authorList>
            <person name="Kono N."/>
            <person name="Nakamura H."/>
            <person name="Mori M."/>
            <person name="Yoshida Y."/>
            <person name="Ohtoshi R."/>
            <person name="Malay A.D."/>
            <person name="Moran D.A.P."/>
            <person name="Tomita M."/>
            <person name="Numata K."/>
            <person name="Arakawa K."/>
        </authorList>
    </citation>
    <scope>NUCLEOTIDE SEQUENCE</scope>
</reference>
<dbReference type="EMBL" id="BMAV01005919">
    <property type="protein sequence ID" value="GFY47368.1"/>
    <property type="molecule type" value="Genomic_DNA"/>
</dbReference>
<dbReference type="AlphaFoldDB" id="A0A8X6X5N2"/>
<name>A0A8X6X5N2_9ARAC</name>
<proteinExistence type="predicted"/>
<dbReference type="Proteomes" id="UP000886998">
    <property type="component" value="Unassembled WGS sequence"/>
</dbReference>
<gene>
    <name evidence="1" type="primary">AVEN_240424_1</name>
    <name evidence="1" type="ORF">TNIN_150361</name>
</gene>
<evidence type="ECO:0000313" key="1">
    <source>
        <dbReference type="EMBL" id="GFY47368.1"/>
    </source>
</evidence>
<protein>
    <submittedName>
        <fullName evidence="1">Integrase catalytic domain-containing protein</fullName>
    </submittedName>
</protein>
<comment type="caution">
    <text evidence="1">The sequence shown here is derived from an EMBL/GenBank/DDBJ whole genome shotgun (WGS) entry which is preliminary data.</text>
</comment>
<keyword evidence="2" id="KW-1185">Reference proteome</keyword>
<accession>A0A8X6X5N2</accession>
<organism evidence="1 2">
    <name type="scientific">Trichonephila inaurata madagascariensis</name>
    <dbReference type="NCBI Taxonomy" id="2747483"/>
    <lineage>
        <taxon>Eukaryota</taxon>
        <taxon>Metazoa</taxon>
        <taxon>Ecdysozoa</taxon>
        <taxon>Arthropoda</taxon>
        <taxon>Chelicerata</taxon>
        <taxon>Arachnida</taxon>
        <taxon>Araneae</taxon>
        <taxon>Araneomorphae</taxon>
        <taxon>Entelegynae</taxon>
        <taxon>Araneoidea</taxon>
        <taxon>Nephilidae</taxon>
        <taxon>Trichonephila</taxon>
        <taxon>Trichonephila inaurata</taxon>
    </lineage>
</organism>